<feature type="transmembrane region" description="Helical" evidence="10">
    <location>
        <begin position="234"/>
        <end position="251"/>
    </location>
</feature>
<dbReference type="GO" id="GO:0061630">
    <property type="term" value="F:ubiquitin protein ligase activity"/>
    <property type="evidence" value="ECO:0007669"/>
    <property type="project" value="UniProtKB-EC"/>
</dbReference>
<keyword evidence="10" id="KW-1133">Transmembrane helix</keyword>
<dbReference type="InterPro" id="IPR001841">
    <property type="entry name" value="Znf_RING"/>
</dbReference>
<dbReference type="PANTHER" id="PTHR22937">
    <property type="entry name" value="E3 UBIQUITIN-PROTEIN LIGASE RNF165"/>
    <property type="match status" value="1"/>
</dbReference>
<evidence type="ECO:0000256" key="9">
    <source>
        <dbReference type="SAM" id="MobiDB-lite"/>
    </source>
</evidence>
<evidence type="ECO:0000256" key="7">
    <source>
        <dbReference type="ARBA" id="ARBA00022833"/>
    </source>
</evidence>
<evidence type="ECO:0000256" key="1">
    <source>
        <dbReference type="ARBA" id="ARBA00000900"/>
    </source>
</evidence>
<feature type="compositionally biased region" description="Polar residues" evidence="9">
    <location>
        <begin position="24"/>
        <end position="41"/>
    </location>
</feature>
<evidence type="ECO:0000256" key="10">
    <source>
        <dbReference type="SAM" id="Phobius"/>
    </source>
</evidence>
<dbReference type="Gene3D" id="3.30.40.10">
    <property type="entry name" value="Zinc/RING finger domain, C3HC4 (zinc finger)"/>
    <property type="match status" value="1"/>
</dbReference>
<proteinExistence type="predicted"/>
<dbReference type="AlphaFoldDB" id="A0A4D6LUY5"/>
<evidence type="ECO:0000256" key="5">
    <source>
        <dbReference type="ARBA" id="ARBA00022771"/>
    </source>
</evidence>
<feature type="region of interest" description="Disordered" evidence="9">
    <location>
        <begin position="1"/>
        <end position="41"/>
    </location>
</feature>
<dbReference type="PANTHER" id="PTHR22937:SF122">
    <property type="entry name" value="RING-TYPE E3 UBIQUITIN TRANSFERASE"/>
    <property type="match status" value="1"/>
</dbReference>
<sequence>MPVVTEHMKWRRPRNQFGCPISETDPNPQTPSTIQSSHTKSTISALLSSFSTSNETTHVRDQNSSKNSKKFSTASFRGLGCTVRASQKVSVPTVIRSSADWEGKRNRKKKHRRNSNSNKTCDGVVDDVSGGTCVDFQDVWCGPGIGFSTDAAAASVDCVVARKDVSARGKLDVVERERSSYFGRRIVKPENFPFLDAAESDIFTARSGLDPFELLDSIATFHILHLMVLLRNDMLYILIVIGTLKIMIIRGRRILMGGRFNSHDQFRDWRLDVDNMSYEQLLELGERIGHVSTGLKEDEMGHNIRKVKLSSSNDASKHQEDKKCSVCQEEYEANDELGKLKCDHSYHFQCIKQWLVHKNFCPVCKQEVVVRP</sequence>
<comment type="catalytic activity">
    <reaction evidence="1">
        <text>S-ubiquitinyl-[E2 ubiquitin-conjugating enzyme]-L-cysteine + [acceptor protein]-L-lysine = [E2 ubiquitin-conjugating enzyme]-L-cysteine + N(6)-ubiquitinyl-[acceptor protein]-L-lysine.</text>
        <dbReference type="EC" id="2.3.2.27"/>
    </reaction>
</comment>
<name>A0A4D6LUY5_VIGUN</name>
<dbReference type="SUPFAM" id="SSF57850">
    <property type="entry name" value="RING/U-box"/>
    <property type="match status" value="1"/>
</dbReference>
<dbReference type="InterPro" id="IPR045191">
    <property type="entry name" value="MBR1/2-like"/>
</dbReference>
<evidence type="ECO:0000256" key="4">
    <source>
        <dbReference type="ARBA" id="ARBA00022723"/>
    </source>
</evidence>
<gene>
    <name evidence="12" type="ORF">DEO72_LG5g312</name>
</gene>
<keyword evidence="10" id="KW-0472">Membrane</keyword>
<organism evidence="12 13">
    <name type="scientific">Vigna unguiculata</name>
    <name type="common">Cowpea</name>
    <dbReference type="NCBI Taxonomy" id="3917"/>
    <lineage>
        <taxon>Eukaryota</taxon>
        <taxon>Viridiplantae</taxon>
        <taxon>Streptophyta</taxon>
        <taxon>Embryophyta</taxon>
        <taxon>Tracheophyta</taxon>
        <taxon>Spermatophyta</taxon>
        <taxon>Magnoliopsida</taxon>
        <taxon>eudicotyledons</taxon>
        <taxon>Gunneridae</taxon>
        <taxon>Pentapetalae</taxon>
        <taxon>rosids</taxon>
        <taxon>fabids</taxon>
        <taxon>Fabales</taxon>
        <taxon>Fabaceae</taxon>
        <taxon>Papilionoideae</taxon>
        <taxon>50 kb inversion clade</taxon>
        <taxon>NPAAA clade</taxon>
        <taxon>indigoferoid/millettioid clade</taxon>
        <taxon>Phaseoleae</taxon>
        <taxon>Vigna</taxon>
    </lineage>
</organism>
<evidence type="ECO:0000313" key="12">
    <source>
        <dbReference type="EMBL" id="QCD92250.1"/>
    </source>
</evidence>
<evidence type="ECO:0000256" key="2">
    <source>
        <dbReference type="ARBA" id="ARBA00012483"/>
    </source>
</evidence>
<feature type="domain" description="RING-type" evidence="11">
    <location>
        <begin position="324"/>
        <end position="365"/>
    </location>
</feature>
<evidence type="ECO:0000256" key="8">
    <source>
        <dbReference type="PROSITE-ProRule" id="PRU00175"/>
    </source>
</evidence>
<dbReference type="SMART" id="SM00184">
    <property type="entry name" value="RING"/>
    <property type="match status" value="1"/>
</dbReference>
<accession>A0A4D6LUY5</accession>
<dbReference type="PROSITE" id="PS50089">
    <property type="entry name" value="ZF_RING_2"/>
    <property type="match status" value="1"/>
</dbReference>
<feature type="region of interest" description="Disordered" evidence="9">
    <location>
        <begin position="100"/>
        <end position="119"/>
    </location>
</feature>
<keyword evidence="6" id="KW-0833">Ubl conjugation pathway</keyword>
<keyword evidence="7" id="KW-0862">Zinc</keyword>
<evidence type="ECO:0000256" key="3">
    <source>
        <dbReference type="ARBA" id="ARBA00022679"/>
    </source>
</evidence>
<evidence type="ECO:0000313" key="13">
    <source>
        <dbReference type="Proteomes" id="UP000501690"/>
    </source>
</evidence>
<dbReference type="InterPro" id="IPR013083">
    <property type="entry name" value="Znf_RING/FYVE/PHD"/>
</dbReference>
<keyword evidence="10" id="KW-0812">Transmembrane</keyword>
<dbReference type="FunFam" id="3.30.40.10:FF:000451">
    <property type="entry name" value="E3 ubiquitin-protein ligase rnf12-A"/>
    <property type="match status" value="1"/>
</dbReference>
<dbReference type="Pfam" id="PF13639">
    <property type="entry name" value="zf-RING_2"/>
    <property type="match status" value="1"/>
</dbReference>
<reference evidence="12 13" key="1">
    <citation type="submission" date="2019-04" db="EMBL/GenBank/DDBJ databases">
        <title>An improved genome assembly and genetic linkage map for asparagus bean, Vigna unguiculata ssp. sesquipedialis.</title>
        <authorList>
            <person name="Xia Q."/>
            <person name="Zhang R."/>
            <person name="Dong Y."/>
        </authorList>
    </citation>
    <scope>NUCLEOTIDE SEQUENCE [LARGE SCALE GENOMIC DNA]</scope>
    <source>
        <tissue evidence="12">Leaf</tissue>
    </source>
</reference>
<keyword evidence="5 8" id="KW-0863">Zinc-finger</keyword>
<evidence type="ECO:0000259" key="11">
    <source>
        <dbReference type="PROSITE" id="PS50089"/>
    </source>
</evidence>
<dbReference type="GO" id="GO:0008270">
    <property type="term" value="F:zinc ion binding"/>
    <property type="evidence" value="ECO:0007669"/>
    <property type="project" value="UniProtKB-KW"/>
</dbReference>
<dbReference type="EMBL" id="CP039349">
    <property type="protein sequence ID" value="QCD92250.1"/>
    <property type="molecule type" value="Genomic_DNA"/>
</dbReference>
<evidence type="ECO:0000256" key="6">
    <source>
        <dbReference type="ARBA" id="ARBA00022786"/>
    </source>
</evidence>
<dbReference type="Proteomes" id="UP000501690">
    <property type="component" value="Linkage Group LG5"/>
</dbReference>
<protein>
    <recommendedName>
        <fullName evidence="2">RING-type E3 ubiquitin transferase</fullName>
        <ecNumber evidence="2">2.3.2.27</ecNumber>
    </recommendedName>
</protein>
<feature type="compositionally biased region" description="Basic residues" evidence="9">
    <location>
        <begin position="105"/>
        <end position="114"/>
    </location>
</feature>
<keyword evidence="4" id="KW-0479">Metal-binding</keyword>
<dbReference type="EC" id="2.3.2.27" evidence="2"/>
<keyword evidence="3" id="KW-0808">Transferase</keyword>
<keyword evidence="13" id="KW-1185">Reference proteome</keyword>